<accession>A0AAV1RNM9</accession>
<evidence type="ECO:0000313" key="1">
    <source>
        <dbReference type="EMBL" id="CAK7337047.1"/>
    </source>
</evidence>
<protein>
    <submittedName>
        <fullName evidence="1">Uncharacterized protein</fullName>
    </submittedName>
</protein>
<organism evidence="1 2">
    <name type="scientific">Dovyalis caffra</name>
    <dbReference type="NCBI Taxonomy" id="77055"/>
    <lineage>
        <taxon>Eukaryota</taxon>
        <taxon>Viridiplantae</taxon>
        <taxon>Streptophyta</taxon>
        <taxon>Embryophyta</taxon>
        <taxon>Tracheophyta</taxon>
        <taxon>Spermatophyta</taxon>
        <taxon>Magnoliopsida</taxon>
        <taxon>eudicotyledons</taxon>
        <taxon>Gunneridae</taxon>
        <taxon>Pentapetalae</taxon>
        <taxon>rosids</taxon>
        <taxon>fabids</taxon>
        <taxon>Malpighiales</taxon>
        <taxon>Salicaceae</taxon>
        <taxon>Flacourtieae</taxon>
        <taxon>Dovyalis</taxon>
    </lineage>
</organism>
<dbReference type="Proteomes" id="UP001314170">
    <property type="component" value="Unassembled WGS sequence"/>
</dbReference>
<evidence type="ECO:0000313" key="2">
    <source>
        <dbReference type="Proteomes" id="UP001314170"/>
    </source>
</evidence>
<comment type="caution">
    <text evidence="1">The sequence shown here is derived from an EMBL/GenBank/DDBJ whole genome shotgun (WGS) entry which is preliminary data.</text>
</comment>
<reference evidence="1 2" key="1">
    <citation type="submission" date="2024-01" db="EMBL/GenBank/DDBJ databases">
        <authorList>
            <person name="Waweru B."/>
        </authorList>
    </citation>
    <scope>NUCLEOTIDE SEQUENCE [LARGE SCALE GENOMIC DNA]</scope>
</reference>
<keyword evidence="2" id="KW-1185">Reference proteome</keyword>
<sequence>MEVKDIMIVGMKTYRSRPKPGLYQLRVEEEVERSREEEFLGASSIVGVKLRASSHKFLSYHSTFGEKGFCFVEFKEVSINNTDLWVTRTRDRSWFFDLYADGDMLIIAASILLYKNLNNCIDFYPFSNALVDFLLGE</sequence>
<dbReference type="EMBL" id="CAWUPB010001010">
    <property type="protein sequence ID" value="CAK7337047.1"/>
    <property type="molecule type" value="Genomic_DNA"/>
</dbReference>
<gene>
    <name evidence="1" type="ORF">DCAF_LOCUS12074</name>
</gene>
<proteinExistence type="predicted"/>
<dbReference type="AlphaFoldDB" id="A0AAV1RNM9"/>
<name>A0AAV1RNM9_9ROSI</name>